<evidence type="ECO:0000313" key="3">
    <source>
        <dbReference type="Proteomes" id="UP001212997"/>
    </source>
</evidence>
<proteinExistence type="predicted"/>
<dbReference type="Proteomes" id="UP001212997">
    <property type="component" value="Unassembled WGS sequence"/>
</dbReference>
<keyword evidence="3" id="KW-1185">Reference proteome</keyword>
<dbReference type="EMBL" id="JANAWD010000302">
    <property type="protein sequence ID" value="KAJ3481816.1"/>
    <property type="molecule type" value="Genomic_DNA"/>
</dbReference>
<organism evidence="2 3">
    <name type="scientific">Meripilus lineatus</name>
    <dbReference type="NCBI Taxonomy" id="2056292"/>
    <lineage>
        <taxon>Eukaryota</taxon>
        <taxon>Fungi</taxon>
        <taxon>Dikarya</taxon>
        <taxon>Basidiomycota</taxon>
        <taxon>Agaricomycotina</taxon>
        <taxon>Agaricomycetes</taxon>
        <taxon>Polyporales</taxon>
        <taxon>Meripilaceae</taxon>
        <taxon>Meripilus</taxon>
    </lineage>
</organism>
<dbReference type="AlphaFoldDB" id="A0AAD5YC39"/>
<feature type="region of interest" description="Disordered" evidence="1">
    <location>
        <begin position="1"/>
        <end position="46"/>
    </location>
</feature>
<evidence type="ECO:0000313" key="2">
    <source>
        <dbReference type="EMBL" id="KAJ3481816.1"/>
    </source>
</evidence>
<gene>
    <name evidence="2" type="ORF">NLI96_g7404</name>
</gene>
<sequence length="190" mass="21279">MAAERNKFGRKPAQTIDPSFGLGPIAPMAPSELSPNSHPLLEEGGTIEQVNGEIERREQGGWRREKVTLSRERIQPRPRHQGLPRALIPINPLIVVQEQTLTEQQSSSPAHITKLANAIMRKQTTIFHEKCGVTEEICAITPPTNKLAILLGRSTLSRTNPNTEILDNGNGLAPWDLSWLWKTYDFGRYE</sequence>
<comment type="caution">
    <text evidence="2">The sequence shown here is derived from an EMBL/GenBank/DDBJ whole genome shotgun (WGS) entry which is preliminary data.</text>
</comment>
<name>A0AAD5YC39_9APHY</name>
<protein>
    <submittedName>
        <fullName evidence="2">Uncharacterized protein</fullName>
    </submittedName>
</protein>
<evidence type="ECO:0000256" key="1">
    <source>
        <dbReference type="SAM" id="MobiDB-lite"/>
    </source>
</evidence>
<accession>A0AAD5YC39</accession>
<reference evidence="2" key="1">
    <citation type="submission" date="2022-07" db="EMBL/GenBank/DDBJ databases">
        <title>Genome Sequence of Physisporinus lineatus.</title>
        <authorList>
            <person name="Buettner E."/>
        </authorList>
    </citation>
    <scope>NUCLEOTIDE SEQUENCE</scope>
    <source>
        <strain evidence="2">VT162</strain>
    </source>
</reference>